<feature type="binding site" description="covalent" evidence="18">
    <location>
        <position position="196"/>
    </location>
    <ligand>
        <name>heme c</name>
        <dbReference type="ChEBI" id="CHEBI:61717"/>
        <label>2</label>
    </ligand>
</feature>
<reference evidence="22" key="1">
    <citation type="submission" date="2022-04" db="EMBL/GenBank/DDBJ databases">
        <title>Corynebacterium kalidii LD5P10.</title>
        <authorList>
            <person name="Sun J.Q."/>
        </authorList>
    </citation>
    <scope>NUCLEOTIDE SEQUENCE</scope>
    <source>
        <strain evidence="22">LD5P10</strain>
    </source>
</reference>
<keyword evidence="4 17" id="KW-0813">Transport</keyword>
<accession>A0A9X1WHZ2</accession>
<evidence type="ECO:0000256" key="20">
    <source>
        <dbReference type="SAM" id="MobiDB-lite"/>
    </source>
</evidence>
<evidence type="ECO:0000256" key="14">
    <source>
        <dbReference type="ARBA" id="ARBA00023004"/>
    </source>
</evidence>
<sequence>MDTNNPTPEGENPVVDSAPASATGKKRRTRRKLRRTMAGALALVLGLTGAGLVAQAFTPDPQSATAQQDAQSMINQGQDIYEVACITCHGANLQGVEDRGPSLVGVGEGAVYFQVHSGRMPMKRNEAQADRKDARFNEAQTLALAAYVNANGGGPGIVKNDDGTIAMESLRGSHNNNGEIDPADVSRGSDLFRLNCASCHNFTGRGGALSGGKYAPNLDAANEQEIYQAMLTGPQNMPKFSDRQLTADEKKDIIAFIKSTKESPNPGGLGLGGLGPVSEGMLMWIVGIVVLIGTAMWIGTRS</sequence>
<dbReference type="RefSeq" id="WP_244804293.1">
    <property type="nucleotide sequence ID" value="NZ_JALIEA010000012.1"/>
</dbReference>
<feature type="binding site" description="covalent" evidence="18">
    <location>
        <position position="85"/>
    </location>
    <ligand>
        <name>heme c</name>
        <dbReference type="ChEBI" id="CHEBI:61717"/>
        <label>1</label>
    </ligand>
</feature>
<keyword evidence="7 17" id="KW-0679">Respiratory chain</keyword>
<comment type="caution">
    <text evidence="22">The sequence shown here is derived from an EMBL/GenBank/DDBJ whole genome shotgun (WGS) entry which is preliminary data.</text>
</comment>
<gene>
    <name evidence="22" type="ORF">MUN33_07605</name>
</gene>
<comment type="subunit">
    <text evidence="17">The cytochrome bc1 complex is composed of a cytochrome b (QcrB), the Rieske iron-sulfur protein (QcrA) and a diheme cytochrome c (QcrC) subunit.</text>
</comment>
<keyword evidence="14 17" id="KW-0408">Iron</keyword>
<dbReference type="Gene3D" id="1.10.760.10">
    <property type="entry name" value="Cytochrome c-like domain"/>
    <property type="match status" value="2"/>
</dbReference>
<dbReference type="PANTHER" id="PTHR33751">
    <property type="entry name" value="CBB3-TYPE CYTOCHROME C OXIDASE SUBUNIT FIXP"/>
    <property type="match status" value="1"/>
</dbReference>
<feature type="transmembrane region" description="Helical" evidence="17">
    <location>
        <begin position="36"/>
        <end position="57"/>
    </location>
</feature>
<comment type="subcellular location">
    <subcellularLocation>
        <location evidence="1 17">Cell membrane</location>
        <topology evidence="1 17">Multi-pass membrane protein</topology>
    </subcellularLocation>
</comment>
<feature type="domain" description="Cytochrome c" evidence="21">
    <location>
        <begin position="72"/>
        <end position="152"/>
    </location>
</feature>
<feature type="binding site" description="axial binding residue" evidence="19">
    <location>
        <position position="200"/>
    </location>
    <ligand>
        <name>heme c</name>
        <dbReference type="ChEBI" id="CHEBI:61717"/>
        <label>2</label>
    </ligand>
    <ligandPart>
        <name>Fe</name>
        <dbReference type="ChEBI" id="CHEBI:18248"/>
    </ligandPart>
</feature>
<dbReference type="PROSITE" id="PS51007">
    <property type="entry name" value="CYTC"/>
    <property type="match status" value="2"/>
</dbReference>
<dbReference type="EMBL" id="JALIEA010000012">
    <property type="protein sequence ID" value="MCJ7858578.1"/>
    <property type="molecule type" value="Genomic_DNA"/>
</dbReference>
<evidence type="ECO:0000256" key="15">
    <source>
        <dbReference type="ARBA" id="ARBA00023136"/>
    </source>
</evidence>
<evidence type="ECO:0000256" key="18">
    <source>
        <dbReference type="PIRSR" id="PIRSR000007-50"/>
    </source>
</evidence>
<evidence type="ECO:0000256" key="17">
    <source>
        <dbReference type="PIRNR" id="PIRNR000007"/>
    </source>
</evidence>
<dbReference type="Pfam" id="PF13442">
    <property type="entry name" value="Cytochrome_CBB3"/>
    <property type="match status" value="2"/>
</dbReference>
<dbReference type="InterPro" id="IPR050597">
    <property type="entry name" value="Cytochrome_c_Oxidase_Subunit"/>
</dbReference>
<evidence type="ECO:0000313" key="23">
    <source>
        <dbReference type="Proteomes" id="UP001139207"/>
    </source>
</evidence>
<proteinExistence type="predicted"/>
<name>A0A9X1WHZ2_9CORY</name>
<feature type="binding site" description="axial binding residue" evidence="19">
    <location>
        <position position="89"/>
    </location>
    <ligand>
        <name>heme c</name>
        <dbReference type="ChEBI" id="CHEBI:61717"/>
        <label>1</label>
    </ligand>
    <ligandPart>
        <name>Fe</name>
        <dbReference type="ChEBI" id="CHEBI:18248"/>
    </ligandPart>
</feature>
<keyword evidence="5 17" id="KW-1003">Cell membrane</keyword>
<keyword evidence="23" id="KW-1185">Reference proteome</keyword>
<feature type="binding site" description="covalent" evidence="18">
    <location>
        <position position="199"/>
    </location>
    <ligand>
        <name>heme c</name>
        <dbReference type="ChEBI" id="CHEBI:61717"/>
        <label>2</label>
    </ligand>
</feature>
<evidence type="ECO:0000256" key="7">
    <source>
        <dbReference type="ARBA" id="ARBA00022660"/>
    </source>
</evidence>
<dbReference type="InterPro" id="IPR009152">
    <property type="entry name" value="bc1_cytC-su"/>
</dbReference>
<dbReference type="GO" id="GO:0005506">
    <property type="term" value="F:iron ion binding"/>
    <property type="evidence" value="ECO:0007669"/>
    <property type="project" value="UniProtKB-UniRule"/>
</dbReference>
<dbReference type="Proteomes" id="UP001139207">
    <property type="component" value="Unassembled WGS sequence"/>
</dbReference>
<evidence type="ECO:0000256" key="1">
    <source>
        <dbReference type="ARBA" id="ARBA00004651"/>
    </source>
</evidence>
<keyword evidence="11 17" id="KW-1278">Translocase</keyword>
<dbReference type="GO" id="GO:0005886">
    <property type="term" value="C:plasma membrane"/>
    <property type="evidence" value="ECO:0007669"/>
    <property type="project" value="UniProtKB-SubCell"/>
</dbReference>
<keyword evidence="9 17" id="KW-0479">Metal-binding</keyword>
<dbReference type="GO" id="GO:0008121">
    <property type="term" value="F:quinol-cytochrome-c reductase activity"/>
    <property type="evidence" value="ECO:0007669"/>
    <property type="project" value="UniProtKB-UniRule"/>
</dbReference>
<organism evidence="22 23">
    <name type="scientific">Corynebacterium kalidii</name>
    <dbReference type="NCBI Taxonomy" id="2931982"/>
    <lineage>
        <taxon>Bacteria</taxon>
        <taxon>Bacillati</taxon>
        <taxon>Actinomycetota</taxon>
        <taxon>Actinomycetes</taxon>
        <taxon>Mycobacteriales</taxon>
        <taxon>Corynebacteriaceae</taxon>
        <taxon>Corynebacterium</taxon>
    </lineage>
</organism>
<keyword evidence="8 17" id="KW-0812">Transmembrane</keyword>
<evidence type="ECO:0000256" key="12">
    <source>
        <dbReference type="ARBA" id="ARBA00022982"/>
    </source>
</evidence>
<evidence type="ECO:0000256" key="3">
    <source>
        <dbReference type="ARBA" id="ARBA00017819"/>
    </source>
</evidence>
<dbReference type="AlphaFoldDB" id="A0A9X1WHZ2"/>
<evidence type="ECO:0000313" key="22">
    <source>
        <dbReference type="EMBL" id="MCJ7858578.1"/>
    </source>
</evidence>
<evidence type="ECO:0000256" key="5">
    <source>
        <dbReference type="ARBA" id="ARBA00022475"/>
    </source>
</evidence>
<keyword evidence="12 17" id="KW-0249">Electron transport</keyword>
<evidence type="ECO:0000256" key="8">
    <source>
        <dbReference type="ARBA" id="ARBA00022692"/>
    </source>
</evidence>
<keyword evidence="6 17" id="KW-0349">Heme</keyword>
<evidence type="ECO:0000256" key="19">
    <source>
        <dbReference type="PIRSR" id="PIRSR000007-51"/>
    </source>
</evidence>
<evidence type="ECO:0000259" key="21">
    <source>
        <dbReference type="PROSITE" id="PS51007"/>
    </source>
</evidence>
<evidence type="ECO:0000256" key="9">
    <source>
        <dbReference type="ARBA" id="ARBA00022723"/>
    </source>
</evidence>
<evidence type="ECO:0000256" key="16">
    <source>
        <dbReference type="ARBA" id="ARBA00029351"/>
    </source>
</evidence>
<evidence type="ECO:0000256" key="13">
    <source>
        <dbReference type="ARBA" id="ARBA00022989"/>
    </source>
</evidence>
<feature type="domain" description="Cytochrome c" evidence="21">
    <location>
        <begin position="183"/>
        <end position="261"/>
    </location>
</feature>
<dbReference type="PANTHER" id="PTHR33751:SF13">
    <property type="entry name" value="CYTOCHROME BC1 COMPLEX CYTOCHROME C SUBUNIT"/>
    <property type="match status" value="1"/>
</dbReference>
<feature type="binding site" description="covalent" evidence="18">
    <location>
        <position position="88"/>
    </location>
    <ligand>
        <name>heme c</name>
        <dbReference type="ChEBI" id="CHEBI:61717"/>
        <label>1</label>
    </ligand>
</feature>
<dbReference type="GO" id="GO:0020037">
    <property type="term" value="F:heme binding"/>
    <property type="evidence" value="ECO:0007669"/>
    <property type="project" value="UniProtKB-UniRule"/>
</dbReference>
<comment type="catalytic activity">
    <reaction evidence="16 17">
        <text>a quinol + 2 Fe(III)-[cytochrome c](out) = a quinone + 2 Fe(II)-[cytochrome c](out) + 2 H(+)(out)</text>
        <dbReference type="Rhea" id="RHEA:11484"/>
        <dbReference type="Rhea" id="RHEA-COMP:10350"/>
        <dbReference type="Rhea" id="RHEA-COMP:14399"/>
        <dbReference type="ChEBI" id="CHEBI:15378"/>
        <dbReference type="ChEBI" id="CHEBI:24646"/>
        <dbReference type="ChEBI" id="CHEBI:29033"/>
        <dbReference type="ChEBI" id="CHEBI:29034"/>
        <dbReference type="ChEBI" id="CHEBI:132124"/>
        <dbReference type="EC" id="7.1.1.8"/>
    </reaction>
</comment>
<keyword evidence="13 17" id="KW-1133">Transmembrane helix</keyword>
<feature type="region of interest" description="Disordered" evidence="20">
    <location>
        <begin position="1"/>
        <end position="32"/>
    </location>
</feature>
<comment type="PTM">
    <text evidence="18">Binds 2 heme c groups covalently per subunit.</text>
</comment>
<dbReference type="PIRSF" id="PIRSF000007">
    <property type="entry name" value="Ubiq_cycred_cyc"/>
    <property type="match status" value="1"/>
</dbReference>
<dbReference type="SUPFAM" id="SSF46626">
    <property type="entry name" value="Cytochrome c"/>
    <property type="match status" value="2"/>
</dbReference>
<keyword evidence="10" id="KW-0677">Repeat</keyword>
<evidence type="ECO:0000256" key="10">
    <source>
        <dbReference type="ARBA" id="ARBA00022737"/>
    </source>
</evidence>
<dbReference type="EC" id="7.1.1.8" evidence="2 17"/>
<evidence type="ECO:0000256" key="2">
    <source>
        <dbReference type="ARBA" id="ARBA00012951"/>
    </source>
</evidence>
<dbReference type="InterPro" id="IPR009056">
    <property type="entry name" value="Cyt_c-like_dom"/>
</dbReference>
<protein>
    <recommendedName>
        <fullName evidence="3 17">Cytochrome bc1 complex cytochrome c subunit</fullName>
        <ecNumber evidence="2 17">7.1.1.8</ecNumber>
    </recommendedName>
</protein>
<evidence type="ECO:0000256" key="11">
    <source>
        <dbReference type="ARBA" id="ARBA00022967"/>
    </source>
</evidence>
<evidence type="ECO:0000256" key="4">
    <source>
        <dbReference type="ARBA" id="ARBA00022448"/>
    </source>
</evidence>
<feature type="transmembrane region" description="Helical" evidence="17">
    <location>
        <begin position="281"/>
        <end position="299"/>
    </location>
</feature>
<keyword evidence="15 17" id="KW-0472">Membrane</keyword>
<dbReference type="InterPro" id="IPR036909">
    <property type="entry name" value="Cyt_c-like_dom_sf"/>
</dbReference>
<evidence type="ECO:0000256" key="6">
    <source>
        <dbReference type="ARBA" id="ARBA00022617"/>
    </source>
</evidence>